<keyword evidence="2" id="KW-0378">Hydrolase</keyword>
<dbReference type="GO" id="GO:0005524">
    <property type="term" value="F:ATP binding"/>
    <property type="evidence" value="ECO:0007669"/>
    <property type="project" value="UniProtKB-KW"/>
</dbReference>
<gene>
    <name evidence="6" type="ORF">ILEXP_LOCUS26575</name>
</gene>
<dbReference type="PANTHER" id="PTHR45626:SF12">
    <property type="entry name" value="DNA REPAIR PROTEIN RAD16"/>
    <property type="match status" value="1"/>
</dbReference>
<dbReference type="AlphaFoldDB" id="A0ABC8SLC8"/>
<dbReference type="Pfam" id="PF00176">
    <property type="entry name" value="SNF2-rel_dom"/>
    <property type="match status" value="2"/>
</dbReference>
<evidence type="ECO:0000256" key="3">
    <source>
        <dbReference type="ARBA" id="ARBA00022840"/>
    </source>
</evidence>
<dbReference type="Proteomes" id="UP001642360">
    <property type="component" value="Unassembled WGS sequence"/>
</dbReference>
<dbReference type="PROSITE" id="PS51192">
    <property type="entry name" value="HELICASE_ATP_BIND_1"/>
    <property type="match status" value="1"/>
</dbReference>
<dbReference type="InterPro" id="IPR038718">
    <property type="entry name" value="SNF2-like_sf"/>
</dbReference>
<evidence type="ECO:0000313" key="6">
    <source>
        <dbReference type="EMBL" id="CAK9157996.1"/>
    </source>
</evidence>
<keyword evidence="1" id="KW-0547">Nucleotide-binding</keyword>
<dbReference type="GO" id="GO:0016787">
    <property type="term" value="F:hydrolase activity"/>
    <property type="evidence" value="ECO:0007669"/>
    <property type="project" value="UniProtKB-KW"/>
</dbReference>
<dbReference type="InterPro" id="IPR027417">
    <property type="entry name" value="P-loop_NTPase"/>
</dbReference>
<feature type="region of interest" description="Disordered" evidence="4">
    <location>
        <begin position="313"/>
        <end position="349"/>
    </location>
</feature>
<dbReference type="SMART" id="SM00487">
    <property type="entry name" value="DEXDc"/>
    <property type="match status" value="1"/>
</dbReference>
<dbReference type="EMBL" id="CAUOFW020003092">
    <property type="protein sequence ID" value="CAK9157996.1"/>
    <property type="molecule type" value="Genomic_DNA"/>
</dbReference>
<dbReference type="PANTHER" id="PTHR45626">
    <property type="entry name" value="TRANSCRIPTION TERMINATION FACTOR 2-RELATED"/>
    <property type="match status" value="1"/>
</dbReference>
<dbReference type="Gene3D" id="3.40.50.10810">
    <property type="entry name" value="Tandem AAA-ATPase domain"/>
    <property type="match status" value="2"/>
</dbReference>
<keyword evidence="7" id="KW-1185">Reference proteome</keyword>
<dbReference type="InterPro" id="IPR014001">
    <property type="entry name" value="Helicase_ATP-bd"/>
</dbReference>
<evidence type="ECO:0000256" key="1">
    <source>
        <dbReference type="ARBA" id="ARBA00022741"/>
    </source>
</evidence>
<dbReference type="InterPro" id="IPR050628">
    <property type="entry name" value="SNF2_RAD54_helicase_TF"/>
</dbReference>
<reference evidence="6 7" key="1">
    <citation type="submission" date="2024-02" db="EMBL/GenBank/DDBJ databases">
        <authorList>
            <person name="Vignale AGUSTIN F."/>
            <person name="Sosa J E."/>
            <person name="Modenutti C."/>
        </authorList>
    </citation>
    <scope>NUCLEOTIDE SEQUENCE [LARGE SCALE GENOMIC DNA]</scope>
</reference>
<accession>A0ABC8SLC8</accession>
<evidence type="ECO:0000313" key="7">
    <source>
        <dbReference type="Proteomes" id="UP001642360"/>
    </source>
</evidence>
<proteinExistence type="predicted"/>
<dbReference type="CDD" id="cd18008">
    <property type="entry name" value="DEXDc_SHPRH-like"/>
    <property type="match status" value="1"/>
</dbReference>
<feature type="domain" description="Helicase ATP-binding" evidence="5">
    <location>
        <begin position="154"/>
        <end position="452"/>
    </location>
</feature>
<keyword evidence="3" id="KW-0067">ATP-binding</keyword>
<evidence type="ECO:0000256" key="2">
    <source>
        <dbReference type="ARBA" id="ARBA00022801"/>
    </source>
</evidence>
<sequence>MEENKVGGNFNLNHQREAEIEFIDDEGIDSDFDIEQEVAKWIKVWSKKNRGRLSRKRKEEEEIVNAINEEEQVAHDLEFDKKNDKKRKRRKKSKPILMWEVWEEENERWINENMVTDIELYNQDKLVAETAEPTSDLIMPLLRYQKEWLAWALKQEESAFKGGILADEMGMGKTVQAIALVLSKRELHRATCGPSGVSTLPSTSSSTGLSEIKATLVICPLVAVIQWVAEIDRFTSKGSNKVLIYHGAKRGKTLREFSEYDFVITTYTTVEAEYRRNVMPPKEKCQWCGKLYHGHRMSVHLKYYCGPGALRTDNQSKQQRKGQKLGVKIAKQKTSAKGKASESVGDKKKGAGEKALKQFGRTNGSKSILHHVKWNRIILDEVAAFRHIIWYNFVRDNYGKHHSTWWRRYDNEPAHKKGLVFNDSSYKWALSGTPVQNRVGEFYSLVRFLQIIPYSFYFCKDCDCRTLDYRQHGTGQNDCPHCPHICERHFCWWNKYIAKPIKAHGNDDDGRRSMILLKNKILRSILLRRTKKGRAADLALPPKNVKLRRDSLDVEEEDYYKSLYNESRAQFNTYAR</sequence>
<evidence type="ECO:0000256" key="4">
    <source>
        <dbReference type="SAM" id="MobiDB-lite"/>
    </source>
</evidence>
<comment type="caution">
    <text evidence="6">The sequence shown here is derived from an EMBL/GenBank/DDBJ whole genome shotgun (WGS) entry which is preliminary data.</text>
</comment>
<dbReference type="SUPFAM" id="SSF52540">
    <property type="entry name" value="P-loop containing nucleoside triphosphate hydrolases"/>
    <property type="match status" value="1"/>
</dbReference>
<protein>
    <recommendedName>
        <fullName evidence="5">Helicase ATP-binding domain-containing protein</fullName>
    </recommendedName>
</protein>
<evidence type="ECO:0000259" key="5">
    <source>
        <dbReference type="PROSITE" id="PS51192"/>
    </source>
</evidence>
<name>A0ABC8SLC8_9AQUA</name>
<dbReference type="InterPro" id="IPR000330">
    <property type="entry name" value="SNF2_N"/>
</dbReference>
<organism evidence="6 7">
    <name type="scientific">Ilex paraguariensis</name>
    <name type="common">yerba mate</name>
    <dbReference type="NCBI Taxonomy" id="185542"/>
    <lineage>
        <taxon>Eukaryota</taxon>
        <taxon>Viridiplantae</taxon>
        <taxon>Streptophyta</taxon>
        <taxon>Embryophyta</taxon>
        <taxon>Tracheophyta</taxon>
        <taxon>Spermatophyta</taxon>
        <taxon>Magnoliopsida</taxon>
        <taxon>eudicotyledons</taxon>
        <taxon>Gunneridae</taxon>
        <taxon>Pentapetalae</taxon>
        <taxon>asterids</taxon>
        <taxon>campanulids</taxon>
        <taxon>Aquifoliales</taxon>
        <taxon>Aquifoliaceae</taxon>
        <taxon>Ilex</taxon>
    </lineage>
</organism>